<dbReference type="FunFam" id="2.70.150.10:FF:000010">
    <property type="entry name" value="Potassium-transporting ATPase ATP-binding subunit"/>
    <property type="match status" value="1"/>
</dbReference>
<dbReference type="HAMAP" id="MF_00285">
    <property type="entry name" value="KdpB"/>
    <property type="match status" value="1"/>
</dbReference>
<comment type="subcellular location">
    <subcellularLocation>
        <location evidence="1">Cell membrane</location>
        <topology evidence="1">Multi-pass membrane protein</topology>
    </subcellularLocation>
</comment>
<accession>T1BV25</accession>
<dbReference type="Pfam" id="PF00122">
    <property type="entry name" value="E1-E2_ATPase"/>
    <property type="match status" value="1"/>
</dbReference>
<dbReference type="PANTHER" id="PTHR43743">
    <property type="entry name" value="POTASSIUM-TRANSPORTING ATPASE ATP-BINDING SUBUNIT"/>
    <property type="match status" value="1"/>
</dbReference>
<feature type="transmembrane region" description="Helical" evidence="16">
    <location>
        <begin position="36"/>
        <end position="54"/>
    </location>
</feature>
<feature type="transmembrane region" description="Helical" evidence="16">
    <location>
        <begin position="261"/>
        <end position="285"/>
    </location>
</feature>
<dbReference type="PANTHER" id="PTHR43743:SF1">
    <property type="entry name" value="POTASSIUM-TRANSPORTING ATPASE ATP-BINDING SUBUNIT"/>
    <property type="match status" value="1"/>
</dbReference>
<feature type="transmembrane region" description="Helical" evidence="16">
    <location>
        <begin position="594"/>
        <end position="612"/>
    </location>
</feature>
<evidence type="ECO:0000256" key="15">
    <source>
        <dbReference type="ARBA" id="ARBA00023136"/>
    </source>
</evidence>
<protein>
    <submittedName>
        <fullName evidence="18">Potassium-transporting ATPase subunit B</fullName>
    </submittedName>
</protein>
<evidence type="ECO:0000256" key="6">
    <source>
        <dbReference type="ARBA" id="ARBA00022692"/>
    </source>
</evidence>
<evidence type="ECO:0000256" key="9">
    <source>
        <dbReference type="ARBA" id="ARBA00022840"/>
    </source>
</evidence>
<dbReference type="InterPro" id="IPR059000">
    <property type="entry name" value="ATPase_P-type_domA"/>
</dbReference>
<keyword evidence="13 16" id="KW-1133">Transmembrane helix</keyword>
<reference evidence="18" key="2">
    <citation type="journal article" date="2014" name="ISME J.">
        <title>Microbial stratification in low pH oxic and suboxic macroscopic growths along an acid mine drainage.</title>
        <authorList>
            <person name="Mendez-Garcia C."/>
            <person name="Mesa V."/>
            <person name="Sprenger R.R."/>
            <person name="Richter M."/>
            <person name="Diez M.S."/>
            <person name="Solano J."/>
            <person name="Bargiela R."/>
            <person name="Golyshina O.V."/>
            <person name="Manteca A."/>
            <person name="Ramos J.L."/>
            <person name="Gallego J.R."/>
            <person name="Llorente I."/>
            <person name="Martins Dos Santos V.A."/>
            <person name="Jensen O.N."/>
            <person name="Pelaez A.I."/>
            <person name="Sanchez J."/>
            <person name="Ferrer M."/>
        </authorList>
    </citation>
    <scope>NUCLEOTIDE SEQUENCE</scope>
</reference>
<keyword evidence="11" id="KW-0630">Potassium</keyword>
<dbReference type="GO" id="GO:0005886">
    <property type="term" value="C:plasma membrane"/>
    <property type="evidence" value="ECO:0007669"/>
    <property type="project" value="UniProtKB-SubCell"/>
</dbReference>
<keyword evidence="5" id="KW-0597">Phosphoprotein</keyword>
<evidence type="ECO:0000256" key="7">
    <source>
        <dbReference type="ARBA" id="ARBA00022723"/>
    </source>
</evidence>
<keyword evidence="6 16" id="KW-0812">Transmembrane</keyword>
<dbReference type="Gene3D" id="3.40.50.1000">
    <property type="entry name" value="HAD superfamily/HAD-like"/>
    <property type="match status" value="1"/>
</dbReference>
<dbReference type="SFLD" id="SFLDG00002">
    <property type="entry name" value="C1.7:_P-type_atpase_like"/>
    <property type="match status" value="1"/>
</dbReference>
<feature type="transmembrane region" description="Helical" evidence="16">
    <location>
        <begin position="224"/>
        <end position="249"/>
    </location>
</feature>
<dbReference type="Pfam" id="PF00702">
    <property type="entry name" value="Hydrolase"/>
    <property type="match status" value="1"/>
</dbReference>
<sequence length="692" mass="73949">MSETDGKPRLTLNASFFVQATMASFRKLDPRVQIRNPVMFVVFIGACLTTMLYFRSLVTVGETGSSSGFILATTIWLWLTVLFANFAEAVGEGQNRAQVASLRKARRDTPAKKLAEARYGASFEIVSSQDLNRGDLILVEAGDWIAGDGEVVEGLASVDESAITGESAPVIRGVGGDFDSVTGGTRILSDWLIVKISADPGQAFLDRMIKMVEGATRQKTPNEIALTILLAAMTIIFLLACATLLPFSIFSVHLMHQGHPVSMTILIALLVCLIPTTIGALLSAIGIAGMGRMLRANVLATSGRAVEAAGDVDVLLLDKTGTITLGNRQATQFYPAEDVSEKDLADMAQLASIADQTPEGRSIVVLAKQYGIRERDLVNLGARFIPFSASTRMSGVDLADRQIRKGAADAIRKHVEMQSGSFPDSIQAIVDSVARNGSTPIVVSDRAKVVGVIELKDIVKGGIKERFTQLRRMGIQTIMITGDNRLTAAAIAAEAGVDDFLAEATPEKKLELIRDIQARGKLVAMTGDGTNDAPALAQADVAVAMNSGTQVAKEAANLVDLDSNPTKLIEVVETGKQLLMTRGALTTFSIANDVAKYFAILPAAFASIYPQLNALNIMDLSSPAHAVLSAVIFNALIIVALIPLALKGTKYRPIGAEKVLRRFLWIYGVGGVILPFVGIKLIDLVLVSGHWF</sequence>
<evidence type="ECO:0000256" key="11">
    <source>
        <dbReference type="ARBA" id="ARBA00022958"/>
    </source>
</evidence>
<evidence type="ECO:0000256" key="2">
    <source>
        <dbReference type="ARBA" id="ARBA00022448"/>
    </source>
</evidence>
<dbReference type="GO" id="GO:0016887">
    <property type="term" value="F:ATP hydrolysis activity"/>
    <property type="evidence" value="ECO:0007669"/>
    <property type="project" value="InterPro"/>
</dbReference>
<dbReference type="InterPro" id="IPR044492">
    <property type="entry name" value="P_typ_ATPase_HD_dom"/>
</dbReference>
<gene>
    <name evidence="18" type="ORF">B1B_01417</name>
</gene>
<keyword evidence="4" id="KW-0633">Potassium transport</keyword>
<dbReference type="InterPro" id="IPR006391">
    <property type="entry name" value="P-type_ATPase_bsu_IA"/>
</dbReference>
<feature type="transmembrane region" description="Helical" evidence="16">
    <location>
        <begin position="664"/>
        <end position="687"/>
    </location>
</feature>
<keyword evidence="9" id="KW-0067">ATP-binding</keyword>
<dbReference type="InterPro" id="IPR008250">
    <property type="entry name" value="ATPase_P-typ_transduc_dom_A_sf"/>
</dbReference>
<evidence type="ECO:0000256" key="1">
    <source>
        <dbReference type="ARBA" id="ARBA00004651"/>
    </source>
</evidence>
<dbReference type="SUPFAM" id="SSF56784">
    <property type="entry name" value="HAD-like"/>
    <property type="match status" value="1"/>
</dbReference>
<feature type="domain" description="P-type ATPase A" evidence="17">
    <location>
        <begin position="119"/>
        <end position="213"/>
    </location>
</feature>
<dbReference type="PRINTS" id="PR00119">
    <property type="entry name" value="CATATPASE"/>
</dbReference>
<proteinExistence type="inferred from homology"/>
<name>T1BV25_9ZZZZ</name>
<keyword evidence="7" id="KW-0479">Metal-binding</keyword>
<dbReference type="Gene3D" id="2.70.150.10">
    <property type="entry name" value="Calcium-transporting ATPase, cytoplasmic transduction domain A"/>
    <property type="match status" value="1"/>
</dbReference>
<dbReference type="InterPro" id="IPR001757">
    <property type="entry name" value="P_typ_ATPase"/>
</dbReference>
<evidence type="ECO:0000256" key="16">
    <source>
        <dbReference type="SAM" id="Phobius"/>
    </source>
</evidence>
<evidence type="ECO:0000256" key="10">
    <source>
        <dbReference type="ARBA" id="ARBA00022842"/>
    </source>
</evidence>
<dbReference type="CDD" id="cd02078">
    <property type="entry name" value="P-type_ATPase_K"/>
    <property type="match status" value="1"/>
</dbReference>
<dbReference type="EMBL" id="AUZY01000973">
    <property type="protein sequence ID" value="EQD76821.1"/>
    <property type="molecule type" value="Genomic_DNA"/>
</dbReference>
<feature type="transmembrane region" description="Helical" evidence="16">
    <location>
        <begin position="624"/>
        <end position="644"/>
    </location>
</feature>
<dbReference type="SFLD" id="SFLDS00003">
    <property type="entry name" value="Haloacid_Dehalogenase"/>
    <property type="match status" value="1"/>
</dbReference>
<dbReference type="FunFam" id="3.40.1110.10:FF:000007">
    <property type="entry name" value="Potassium-transporting ATPase ATP-binding subunit"/>
    <property type="match status" value="1"/>
</dbReference>
<dbReference type="AlphaFoldDB" id="T1BV25"/>
<evidence type="ECO:0000256" key="3">
    <source>
        <dbReference type="ARBA" id="ARBA00022475"/>
    </source>
</evidence>
<dbReference type="NCBIfam" id="TIGR01494">
    <property type="entry name" value="ATPase_P-type"/>
    <property type="match status" value="2"/>
</dbReference>
<keyword evidence="12" id="KW-1278">Translocase</keyword>
<dbReference type="GO" id="GO:0046872">
    <property type="term" value="F:metal ion binding"/>
    <property type="evidence" value="ECO:0007669"/>
    <property type="project" value="UniProtKB-KW"/>
</dbReference>
<keyword evidence="15 16" id="KW-0472">Membrane</keyword>
<dbReference type="InterPro" id="IPR023298">
    <property type="entry name" value="ATPase_P-typ_TM_dom_sf"/>
</dbReference>
<reference evidence="18" key="1">
    <citation type="submission" date="2013-08" db="EMBL/GenBank/DDBJ databases">
        <authorList>
            <person name="Mendez C."/>
            <person name="Richter M."/>
            <person name="Ferrer M."/>
            <person name="Sanchez J."/>
        </authorList>
    </citation>
    <scope>NUCLEOTIDE SEQUENCE</scope>
</reference>
<dbReference type="Gene3D" id="3.40.1110.10">
    <property type="entry name" value="Calcium-transporting ATPase, cytoplasmic domain N"/>
    <property type="match status" value="1"/>
</dbReference>
<keyword evidence="3" id="KW-1003">Cell membrane</keyword>
<keyword evidence="10" id="KW-0460">Magnesium</keyword>
<dbReference type="InterPro" id="IPR018303">
    <property type="entry name" value="ATPase_P-typ_P_site"/>
</dbReference>
<evidence type="ECO:0000256" key="8">
    <source>
        <dbReference type="ARBA" id="ARBA00022741"/>
    </source>
</evidence>
<dbReference type="InterPro" id="IPR023214">
    <property type="entry name" value="HAD_sf"/>
</dbReference>
<dbReference type="PROSITE" id="PS00154">
    <property type="entry name" value="ATPASE_E1_E2"/>
    <property type="match status" value="1"/>
</dbReference>
<dbReference type="GO" id="GO:0008556">
    <property type="term" value="F:P-type potassium transmembrane transporter activity"/>
    <property type="evidence" value="ECO:0007669"/>
    <property type="project" value="InterPro"/>
</dbReference>
<keyword evidence="8" id="KW-0547">Nucleotide-binding</keyword>
<evidence type="ECO:0000313" key="18">
    <source>
        <dbReference type="EMBL" id="EQD76821.1"/>
    </source>
</evidence>
<evidence type="ECO:0000256" key="12">
    <source>
        <dbReference type="ARBA" id="ARBA00022967"/>
    </source>
</evidence>
<dbReference type="GO" id="GO:0005524">
    <property type="term" value="F:ATP binding"/>
    <property type="evidence" value="ECO:0007669"/>
    <property type="project" value="UniProtKB-KW"/>
</dbReference>
<dbReference type="NCBIfam" id="TIGR01497">
    <property type="entry name" value="kdpB"/>
    <property type="match status" value="1"/>
</dbReference>
<dbReference type="SUPFAM" id="SSF81665">
    <property type="entry name" value="Calcium ATPase, transmembrane domain M"/>
    <property type="match status" value="1"/>
</dbReference>
<comment type="caution">
    <text evidence="18">The sequence shown here is derived from an EMBL/GenBank/DDBJ whole genome shotgun (WGS) entry which is preliminary data.</text>
</comment>
<dbReference type="InterPro" id="IPR036412">
    <property type="entry name" value="HAD-like_sf"/>
</dbReference>
<evidence type="ECO:0000256" key="13">
    <source>
        <dbReference type="ARBA" id="ARBA00022989"/>
    </source>
</evidence>
<dbReference type="InterPro" id="IPR023299">
    <property type="entry name" value="ATPase_P-typ_cyto_dom_N"/>
</dbReference>
<dbReference type="SFLD" id="SFLDF00027">
    <property type="entry name" value="p-type_atpase"/>
    <property type="match status" value="1"/>
</dbReference>
<keyword evidence="2" id="KW-0813">Transport</keyword>
<keyword evidence="14" id="KW-0406">Ion transport</keyword>
<evidence type="ECO:0000259" key="17">
    <source>
        <dbReference type="Pfam" id="PF00122"/>
    </source>
</evidence>
<dbReference type="SUPFAM" id="SSF81653">
    <property type="entry name" value="Calcium ATPase, transduction domain A"/>
    <property type="match status" value="1"/>
</dbReference>
<evidence type="ECO:0000256" key="14">
    <source>
        <dbReference type="ARBA" id="ARBA00023065"/>
    </source>
</evidence>
<evidence type="ECO:0000256" key="4">
    <source>
        <dbReference type="ARBA" id="ARBA00022538"/>
    </source>
</evidence>
<feature type="transmembrane region" description="Helical" evidence="16">
    <location>
        <begin position="66"/>
        <end position="87"/>
    </location>
</feature>
<evidence type="ECO:0000256" key="5">
    <source>
        <dbReference type="ARBA" id="ARBA00022553"/>
    </source>
</evidence>
<organism evidence="18">
    <name type="scientific">mine drainage metagenome</name>
    <dbReference type="NCBI Taxonomy" id="410659"/>
    <lineage>
        <taxon>unclassified sequences</taxon>
        <taxon>metagenomes</taxon>
        <taxon>ecological metagenomes</taxon>
    </lineage>
</organism>